<gene>
    <name evidence="2" type="ORF">KC729_11715</name>
</gene>
<name>A0A956M019_UNCEI</name>
<dbReference type="InterPro" id="IPR036188">
    <property type="entry name" value="FAD/NAD-bd_sf"/>
</dbReference>
<dbReference type="EMBL" id="JAGQHR010000357">
    <property type="protein sequence ID" value="MCA9728343.1"/>
    <property type="molecule type" value="Genomic_DNA"/>
</dbReference>
<dbReference type="SUPFAM" id="SSF51905">
    <property type="entry name" value="FAD/NAD(P)-binding domain"/>
    <property type="match status" value="1"/>
</dbReference>
<dbReference type="PRINTS" id="PR00420">
    <property type="entry name" value="RNGMNOXGNASE"/>
</dbReference>
<keyword evidence="2" id="KW-0503">Monooxygenase</keyword>
<dbReference type="Proteomes" id="UP000697710">
    <property type="component" value="Unassembled WGS sequence"/>
</dbReference>
<reference evidence="2" key="1">
    <citation type="submission" date="2020-04" db="EMBL/GenBank/DDBJ databases">
        <authorList>
            <person name="Zhang T."/>
        </authorList>
    </citation>
    <scope>NUCLEOTIDE SEQUENCE</scope>
    <source>
        <strain evidence="2">HKST-UBA01</strain>
    </source>
</reference>
<evidence type="ECO:0000259" key="1">
    <source>
        <dbReference type="Pfam" id="PF01494"/>
    </source>
</evidence>
<dbReference type="PANTHER" id="PTHR42685:SF22">
    <property type="entry name" value="CONDITIONED MEDIUM FACTOR RECEPTOR 1"/>
    <property type="match status" value="1"/>
</dbReference>
<organism evidence="2 3">
    <name type="scientific">Eiseniibacteriota bacterium</name>
    <dbReference type="NCBI Taxonomy" id="2212470"/>
    <lineage>
        <taxon>Bacteria</taxon>
        <taxon>Candidatus Eiseniibacteriota</taxon>
    </lineage>
</organism>
<sequence>MPIRQQSRYDAVIVGARAAGASTALLLAQAGLRVLAIDKSAYGSDTTSTHALMRPAVLQLHRWGVLDRIVEAGTPAIRKTTFHYGLDREGDRIEVDIRPKDGVDALYAPRRTVLDTVLVDAAVEAGAEVIHDATVQEVLRDSDGRVTGVRFRDALGFGYRVDADLVIGADGVRSLVARSVGAEVTRTTNRPAACIYGYWRGLELDGTHWYYAPDAAAGVIPTNDGHACVFVAMRPERFLRHRSIGLDALYHEVLRDSGVDLARDANAGWVSNVDADLAGGANAGWVSNVDADLSGGAGAGWVSNVDADLSRDANAGWVRNVDADLSGGAGAGWIRNVDADLAGGAGGGSVRRVDADARVPSGRSLSPVAATLVGKLHPFAGAPGFLRRSWGEGWALVGDAGFFRDPLTAHGLTDALRHAELLARAILTGGDAAMATYQTSRDAEAIELMDLSDEIASFDWDLEHVKAMHHQLSKLMGREYGATRELDSVASPAALQAVI</sequence>
<evidence type="ECO:0000313" key="3">
    <source>
        <dbReference type="Proteomes" id="UP000697710"/>
    </source>
</evidence>
<feature type="domain" description="FAD-binding" evidence="1">
    <location>
        <begin position="9"/>
        <end position="236"/>
    </location>
</feature>
<dbReference type="InterPro" id="IPR050407">
    <property type="entry name" value="Geranylgeranyl_reductase"/>
</dbReference>
<reference evidence="2" key="2">
    <citation type="journal article" date="2021" name="Microbiome">
        <title>Successional dynamics and alternative stable states in a saline activated sludge microbial community over 9 years.</title>
        <authorList>
            <person name="Wang Y."/>
            <person name="Ye J."/>
            <person name="Ju F."/>
            <person name="Liu L."/>
            <person name="Boyd J.A."/>
            <person name="Deng Y."/>
            <person name="Parks D.H."/>
            <person name="Jiang X."/>
            <person name="Yin X."/>
            <person name="Woodcroft B.J."/>
            <person name="Tyson G.W."/>
            <person name="Hugenholtz P."/>
            <person name="Polz M.F."/>
            <person name="Zhang T."/>
        </authorList>
    </citation>
    <scope>NUCLEOTIDE SEQUENCE</scope>
    <source>
        <strain evidence="2">HKST-UBA01</strain>
    </source>
</reference>
<dbReference type="GO" id="GO:0071949">
    <property type="term" value="F:FAD binding"/>
    <property type="evidence" value="ECO:0007669"/>
    <property type="project" value="InterPro"/>
</dbReference>
<comment type="caution">
    <text evidence="2">The sequence shown here is derived from an EMBL/GenBank/DDBJ whole genome shotgun (WGS) entry which is preliminary data.</text>
</comment>
<dbReference type="PANTHER" id="PTHR42685">
    <property type="entry name" value="GERANYLGERANYL DIPHOSPHATE REDUCTASE"/>
    <property type="match status" value="1"/>
</dbReference>
<dbReference type="AlphaFoldDB" id="A0A956M019"/>
<keyword evidence="2" id="KW-0560">Oxidoreductase</keyword>
<dbReference type="GO" id="GO:0004497">
    <property type="term" value="F:monooxygenase activity"/>
    <property type="evidence" value="ECO:0007669"/>
    <property type="project" value="UniProtKB-KW"/>
</dbReference>
<dbReference type="InterPro" id="IPR002938">
    <property type="entry name" value="FAD-bd"/>
</dbReference>
<proteinExistence type="predicted"/>
<evidence type="ECO:0000313" key="2">
    <source>
        <dbReference type="EMBL" id="MCA9728343.1"/>
    </source>
</evidence>
<dbReference type="Pfam" id="PF01494">
    <property type="entry name" value="FAD_binding_3"/>
    <property type="match status" value="1"/>
</dbReference>
<protein>
    <submittedName>
        <fullName evidence="2">FAD-dependent monooxygenase</fullName>
    </submittedName>
</protein>
<accession>A0A956M019</accession>
<dbReference type="Gene3D" id="3.50.50.60">
    <property type="entry name" value="FAD/NAD(P)-binding domain"/>
    <property type="match status" value="2"/>
</dbReference>